<reference evidence="3" key="1">
    <citation type="journal article" date="2019" name="Int. J. Syst. Evol. Microbiol.">
        <title>The Global Catalogue of Microorganisms (GCM) 10K type strain sequencing project: providing services to taxonomists for standard genome sequencing and annotation.</title>
        <authorList>
            <consortium name="The Broad Institute Genomics Platform"/>
            <consortium name="The Broad Institute Genome Sequencing Center for Infectious Disease"/>
            <person name="Wu L."/>
            <person name="Ma J."/>
        </authorList>
    </citation>
    <scope>NUCLEOTIDE SEQUENCE [LARGE SCALE GENOMIC DNA]</scope>
    <source>
        <strain evidence="3">CGMCC 1.12192</strain>
    </source>
</reference>
<feature type="region of interest" description="Disordered" evidence="1">
    <location>
        <begin position="224"/>
        <end position="243"/>
    </location>
</feature>
<dbReference type="Proteomes" id="UP001595960">
    <property type="component" value="Unassembled WGS sequence"/>
</dbReference>
<sequence>MTARIGVVATAPGFRVAVAGLPFRAEEASAPERAVVVVDGRGEWWDAAARAAAGGAGAVLVADPGRAPVDAIDALAAGVDVPLLLHRPRLRHDLVARALEARGTALARVIVAECRAEPGGLPALVRDAVGWIRLLAGGPMELVATGGAALLRPTAGRAPVGTLVATATTTGGPVLRVRALGETTTELEIDDPIGRRELSTSTAAGRTVAPALHESAERAALRRALDAAESGDPADDLSRLRHDSGIADRVASARLPEAFS</sequence>
<evidence type="ECO:0000313" key="3">
    <source>
        <dbReference type="Proteomes" id="UP001595960"/>
    </source>
</evidence>
<keyword evidence="3" id="KW-1185">Reference proteome</keyword>
<dbReference type="EMBL" id="JBHSJC010000002">
    <property type="protein sequence ID" value="MFC4829895.1"/>
    <property type="molecule type" value="Genomic_DNA"/>
</dbReference>
<evidence type="ECO:0000256" key="1">
    <source>
        <dbReference type="SAM" id="MobiDB-lite"/>
    </source>
</evidence>
<comment type="caution">
    <text evidence="2">The sequence shown here is derived from an EMBL/GenBank/DDBJ whole genome shotgun (WGS) entry which is preliminary data.</text>
</comment>
<dbReference type="RefSeq" id="WP_204395045.1">
    <property type="nucleotide sequence ID" value="NZ_JAFBBW010000001.1"/>
</dbReference>
<organism evidence="2 3">
    <name type="scientific">Agromyces aurantiacus</name>
    <dbReference type="NCBI Taxonomy" id="165814"/>
    <lineage>
        <taxon>Bacteria</taxon>
        <taxon>Bacillati</taxon>
        <taxon>Actinomycetota</taxon>
        <taxon>Actinomycetes</taxon>
        <taxon>Micrococcales</taxon>
        <taxon>Microbacteriaceae</taxon>
        <taxon>Agromyces</taxon>
    </lineage>
</organism>
<accession>A0ABV9RC34</accession>
<gene>
    <name evidence="2" type="ORF">ACFPER_13890</name>
</gene>
<protein>
    <submittedName>
        <fullName evidence="2">Uncharacterized protein</fullName>
    </submittedName>
</protein>
<evidence type="ECO:0000313" key="2">
    <source>
        <dbReference type="EMBL" id="MFC4829895.1"/>
    </source>
</evidence>
<name>A0ABV9RC34_9MICO</name>
<proteinExistence type="predicted"/>